<evidence type="ECO:0000313" key="2">
    <source>
        <dbReference type="Proteomes" id="UP000672097"/>
    </source>
</evidence>
<evidence type="ECO:0000313" key="1">
    <source>
        <dbReference type="EMBL" id="MBQ0936782.1"/>
    </source>
</evidence>
<name>A0ABS5E074_9BURK</name>
<evidence type="ECO:0008006" key="3">
    <source>
        <dbReference type="Google" id="ProtNLM"/>
    </source>
</evidence>
<keyword evidence="2" id="KW-1185">Reference proteome</keyword>
<organism evidence="1 2">
    <name type="scientific">Ideonella paludis</name>
    <dbReference type="NCBI Taxonomy" id="1233411"/>
    <lineage>
        <taxon>Bacteria</taxon>
        <taxon>Pseudomonadati</taxon>
        <taxon>Pseudomonadota</taxon>
        <taxon>Betaproteobacteria</taxon>
        <taxon>Burkholderiales</taxon>
        <taxon>Sphaerotilaceae</taxon>
        <taxon>Ideonella</taxon>
    </lineage>
</organism>
<dbReference type="RefSeq" id="WP_210810174.1">
    <property type="nucleotide sequence ID" value="NZ_JAGQDG010000006.1"/>
</dbReference>
<reference evidence="1 2" key="1">
    <citation type="submission" date="2021-04" db="EMBL/GenBank/DDBJ databases">
        <title>The genome sequence of type strain Ideonella paludis KCTC 32238.</title>
        <authorList>
            <person name="Liu Y."/>
        </authorList>
    </citation>
    <scope>NUCLEOTIDE SEQUENCE [LARGE SCALE GENOMIC DNA]</scope>
    <source>
        <strain evidence="1 2">KCTC 32238</strain>
    </source>
</reference>
<accession>A0ABS5E074</accession>
<gene>
    <name evidence="1" type="ORF">KAK11_15725</name>
</gene>
<dbReference type="EMBL" id="JAGQDG010000006">
    <property type="protein sequence ID" value="MBQ0936782.1"/>
    <property type="molecule type" value="Genomic_DNA"/>
</dbReference>
<dbReference type="Proteomes" id="UP000672097">
    <property type="component" value="Unassembled WGS sequence"/>
</dbReference>
<sequence>MNEFKLTAWPDLPAAFRQIGYRRMLSDLSQRHITEAELVRGSGLSRHEVRSLLHFLKEKHLLDTRPCHRTETRWPRPTLARLRQWWRVVRA</sequence>
<protein>
    <recommendedName>
        <fullName evidence="3">Helix-turn-helix domain-containing protein</fullName>
    </recommendedName>
</protein>
<comment type="caution">
    <text evidence="1">The sequence shown here is derived from an EMBL/GenBank/DDBJ whole genome shotgun (WGS) entry which is preliminary data.</text>
</comment>
<dbReference type="InterPro" id="IPR036390">
    <property type="entry name" value="WH_DNA-bd_sf"/>
</dbReference>
<dbReference type="SUPFAM" id="SSF46785">
    <property type="entry name" value="Winged helix' DNA-binding domain"/>
    <property type="match status" value="1"/>
</dbReference>
<proteinExistence type="predicted"/>